<proteinExistence type="inferred from homology"/>
<dbReference type="Pfam" id="PF05443">
    <property type="entry name" value="ROS_MUCR"/>
    <property type="match status" value="1"/>
</dbReference>
<dbReference type="GO" id="GO:0006355">
    <property type="term" value="P:regulation of DNA-templated transcription"/>
    <property type="evidence" value="ECO:0007669"/>
    <property type="project" value="InterPro"/>
</dbReference>
<reference evidence="4" key="1">
    <citation type="submission" date="2017-10" db="EMBL/GenBank/DDBJ databases">
        <title>Completed PacBio SMRT sequence of Methylosinus trichosporium OB3b reveals presence of a third large plasmid.</title>
        <authorList>
            <person name="Charles T.C."/>
            <person name="Lynch M.D.J."/>
            <person name="Heil J.R."/>
            <person name="Cheng J."/>
        </authorList>
    </citation>
    <scope>NUCLEOTIDE SEQUENCE [LARGE SCALE GENOMIC DNA]</scope>
    <source>
        <strain evidence="4">OB3b</strain>
        <plasmid evidence="4">pob3b2</plasmid>
    </source>
</reference>
<comment type="similarity">
    <text evidence="1">Belongs to the ros/MucR family.</text>
</comment>
<dbReference type="GO" id="GO:0003677">
    <property type="term" value="F:DNA binding"/>
    <property type="evidence" value="ECO:0007669"/>
    <property type="project" value="InterPro"/>
</dbReference>
<dbReference type="InterPro" id="IPR008807">
    <property type="entry name" value="ROS_MUCR"/>
</dbReference>
<dbReference type="EMBL" id="CP023739">
    <property type="protein sequence ID" value="ATQ70780.1"/>
    <property type="molecule type" value="Genomic_DNA"/>
</dbReference>
<geneLocation type="plasmid" evidence="4">
    <name>pob3b2</name>
</geneLocation>
<dbReference type="Gene3D" id="1.10.10.1550">
    <property type="entry name" value="ROS/MUCR transcriptional regulator protein"/>
    <property type="match status" value="1"/>
</dbReference>
<keyword evidence="3" id="KW-0614">Plasmid</keyword>
<dbReference type="Proteomes" id="UP000230709">
    <property type="component" value="Plasmid pOB3b2"/>
</dbReference>
<protein>
    <submittedName>
        <fullName evidence="3">MucR family transcriptional regulator</fullName>
    </submittedName>
</protein>
<dbReference type="RefSeq" id="WP_099831999.1">
    <property type="nucleotide sequence ID" value="NZ_CP023739.1"/>
</dbReference>
<evidence type="ECO:0000256" key="1">
    <source>
        <dbReference type="ARBA" id="ARBA00007031"/>
    </source>
</evidence>
<organism evidence="3 4">
    <name type="scientific">Methylosinus trichosporium (strain ATCC 35070 / NCIMB 11131 / UNIQEM 75 / OB3b)</name>
    <dbReference type="NCBI Taxonomy" id="595536"/>
    <lineage>
        <taxon>Bacteria</taxon>
        <taxon>Pseudomonadati</taxon>
        <taxon>Pseudomonadota</taxon>
        <taxon>Alphaproteobacteria</taxon>
        <taxon>Hyphomicrobiales</taxon>
        <taxon>Methylocystaceae</taxon>
        <taxon>Methylosinus</taxon>
    </lineage>
</organism>
<evidence type="ECO:0000313" key="3">
    <source>
        <dbReference type="EMBL" id="ATQ70780.1"/>
    </source>
</evidence>
<accession>A0A2D2D6Y0</accession>
<dbReference type="KEGG" id="mtw:CQW49_22630"/>
<name>A0A2D2D6Y0_METT3</name>
<keyword evidence="4" id="KW-1185">Reference proteome</keyword>
<dbReference type="GO" id="GO:0008270">
    <property type="term" value="F:zinc ion binding"/>
    <property type="evidence" value="ECO:0007669"/>
    <property type="project" value="InterPro"/>
</dbReference>
<dbReference type="InterPro" id="IPR041920">
    <property type="entry name" value="ROS/MUCR_sf"/>
</dbReference>
<gene>
    <name evidence="3" type="ORF">CQW49_22630</name>
</gene>
<feature type="region of interest" description="Disordered" evidence="2">
    <location>
        <begin position="126"/>
        <end position="161"/>
    </location>
</feature>
<dbReference type="AlphaFoldDB" id="A0A2D2D6Y0"/>
<evidence type="ECO:0000256" key="2">
    <source>
        <dbReference type="SAM" id="MobiDB-lite"/>
    </source>
</evidence>
<evidence type="ECO:0000313" key="4">
    <source>
        <dbReference type="Proteomes" id="UP000230709"/>
    </source>
</evidence>
<feature type="compositionally biased region" description="Basic residues" evidence="2">
    <location>
        <begin position="152"/>
        <end position="161"/>
    </location>
</feature>
<sequence length="161" mass="17331">MTASEAEPSRSTTLAAEVVTAFVANNSLPIGDLPTLIHAVRGALENLGKTPIDTTPPVAKREPAVSVRKSITPDFIICLEDGKSFRSLRRHLRALGMSPEEYRAKWNLPADYPMVAPNYAAQRSEMAKSLGLGQHRKNAASDPKTAASGPAKRGRATKKKV</sequence>